<evidence type="ECO:0000313" key="1">
    <source>
        <dbReference type="EMBL" id="KAG8477659.1"/>
    </source>
</evidence>
<dbReference type="EMBL" id="JAHUZN010000011">
    <property type="protein sequence ID" value="KAG8477659.1"/>
    <property type="molecule type" value="Genomic_DNA"/>
</dbReference>
<dbReference type="Proteomes" id="UP000701853">
    <property type="component" value="Chromosome 11"/>
</dbReference>
<sequence>MKSLYINKVLTKERCNFRRDELRELFTFQYTVRYKYKVPSSGNMFEIGRESDQEIKHNEIANTEQAKEEKLREIMQQEIEQVEKAWEEAVIVHLIGQNEVIASIESNIMKRI</sequence>
<dbReference type="AlphaFoldDB" id="A0A8J5Y5X0"/>
<proteinExistence type="predicted"/>
<gene>
    <name evidence="1" type="ORF">CXB51_027713</name>
</gene>
<accession>A0A8J5Y5X0</accession>
<evidence type="ECO:0000313" key="2">
    <source>
        <dbReference type="Proteomes" id="UP000701853"/>
    </source>
</evidence>
<comment type="caution">
    <text evidence="1">The sequence shown here is derived from an EMBL/GenBank/DDBJ whole genome shotgun (WGS) entry which is preliminary data.</text>
</comment>
<keyword evidence="2" id="KW-1185">Reference proteome</keyword>
<reference evidence="1 2" key="1">
    <citation type="journal article" date="2021" name="bioRxiv">
        <title>The Gossypium anomalum genome as a resource for cotton improvement and evolutionary analysis of hybrid incompatibility.</title>
        <authorList>
            <person name="Grover C.E."/>
            <person name="Yuan D."/>
            <person name="Arick M.A."/>
            <person name="Miller E.R."/>
            <person name="Hu G."/>
            <person name="Peterson D.G."/>
            <person name="Wendel J.F."/>
            <person name="Udall J.A."/>
        </authorList>
    </citation>
    <scope>NUCLEOTIDE SEQUENCE [LARGE SCALE GENOMIC DNA]</scope>
    <source>
        <strain evidence="1">JFW-Udall</strain>
        <tissue evidence="1">Leaf</tissue>
    </source>
</reference>
<organism evidence="1 2">
    <name type="scientific">Gossypium anomalum</name>
    <dbReference type="NCBI Taxonomy" id="47600"/>
    <lineage>
        <taxon>Eukaryota</taxon>
        <taxon>Viridiplantae</taxon>
        <taxon>Streptophyta</taxon>
        <taxon>Embryophyta</taxon>
        <taxon>Tracheophyta</taxon>
        <taxon>Spermatophyta</taxon>
        <taxon>Magnoliopsida</taxon>
        <taxon>eudicotyledons</taxon>
        <taxon>Gunneridae</taxon>
        <taxon>Pentapetalae</taxon>
        <taxon>rosids</taxon>
        <taxon>malvids</taxon>
        <taxon>Malvales</taxon>
        <taxon>Malvaceae</taxon>
        <taxon>Malvoideae</taxon>
        <taxon>Gossypium</taxon>
    </lineage>
</organism>
<protein>
    <submittedName>
        <fullName evidence="1">Uncharacterized protein</fullName>
    </submittedName>
</protein>
<name>A0A8J5Y5X0_9ROSI</name>